<name>A0A427XDL0_9TREE</name>
<dbReference type="AlphaFoldDB" id="A0A427XDL0"/>
<evidence type="ECO:0000256" key="8">
    <source>
        <dbReference type="SAM" id="MobiDB-lite"/>
    </source>
</evidence>
<dbReference type="InterPro" id="IPR011706">
    <property type="entry name" value="Cu-oxidase_C"/>
</dbReference>
<evidence type="ECO:0000256" key="5">
    <source>
        <dbReference type="ARBA" id="ARBA00023157"/>
    </source>
</evidence>
<dbReference type="GO" id="GO:0016491">
    <property type="term" value="F:oxidoreductase activity"/>
    <property type="evidence" value="ECO:0007669"/>
    <property type="project" value="InterPro"/>
</dbReference>
<dbReference type="Proteomes" id="UP000279236">
    <property type="component" value="Unassembled WGS sequence"/>
</dbReference>
<organism evidence="13 14">
    <name type="scientific">Apiotrichum porosum</name>
    <dbReference type="NCBI Taxonomy" id="105984"/>
    <lineage>
        <taxon>Eukaryota</taxon>
        <taxon>Fungi</taxon>
        <taxon>Dikarya</taxon>
        <taxon>Basidiomycota</taxon>
        <taxon>Agaricomycotina</taxon>
        <taxon>Tremellomycetes</taxon>
        <taxon>Trichosporonales</taxon>
        <taxon>Trichosporonaceae</taxon>
        <taxon>Apiotrichum</taxon>
    </lineage>
</organism>
<keyword evidence="5" id="KW-1015">Disulfide bond</keyword>
<evidence type="ECO:0000256" key="7">
    <source>
        <dbReference type="ARBA" id="ARBA00055106"/>
    </source>
</evidence>
<dbReference type="STRING" id="105984.A0A427XDL0"/>
<evidence type="ECO:0000256" key="3">
    <source>
        <dbReference type="ARBA" id="ARBA00022512"/>
    </source>
</evidence>
<comment type="similarity">
    <text evidence="2">Belongs to the multicopper oxidase family.</text>
</comment>
<sequence>MRLVLAIAILASLAPATAKPVTPEGKRWCFFGIIGDSCGTTTTKSSAPVPVTSTTATTAPTTPVIPTSSEPPSVSETPTTTPATTATVAPTSVPPSESSPAVSAANSTSPSATPTNTTLSYDPYARVTTYAAGNYFSAPLPTPFAAPAKPAWGSLFPYQQPPIPNQVLSADPSIFTASGAGAASIAQQPQTRTYTFNLGYSAGSPSGFERSMMTINNQYPGPLIEANQGDTLVITVHNGLDIPQSIHWHGMRQMGSNVMDGVPGISQCPIPPGGSFTYRFTLNGGEMGTYWYHSHYGNTLADGIVGGLIVHAPQEPLKLGQDYDDERIVYLSDFMDDQSQVIVDATSNLFHGYRGLPIVTTPDAILVNGVGQTDCLHAQAGVPCYQNNPAEIKAAAGTRVRLRLINTGSHAMIRFSIDGHALTVVEADDTPLQPVTVHEVPINTAQRYSVIVTLDQGAAGSSFWMRAQAATFCINPLAPAVLGSAILRYTDASGNGAGSAPPASGPWGDLASPQLSPCLDLDHKVTLTPSVPEDAPTSVSASTTFNSLFGVFIDKVKKTPFIGFGINFVTYTNYINNPLLARVMRGMSIPGTEVTSVTFSKDGTADIIINVLDPQPLSHPFHLHGRPFYIVGRGTGVYTFLTSWLFSPKTKNPLRRDTITIPSLSWAILRVKLDDPGVWPLHCHIGWHLAVGKMAVVVVRPDAIKQQQQPSEWQALCAGTNVNEIGPAKRYLPPYAAAAAREQWMIGSDGGDPFSNANGSFWPALGKPYVGPVSHPHFDHEARTRLTKRFADENGDGDAIWIWDETRWIFGMMREGGMYMVLPFGPLDRRQRVGVCREEMEEGTLC</sequence>
<keyword evidence="6" id="KW-0325">Glycoprotein</keyword>
<dbReference type="GO" id="GO:0005507">
    <property type="term" value="F:copper ion binding"/>
    <property type="evidence" value="ECO:0007669"/>
    <property type="project" value="InterPro"/>
</dbReference>
<keyword evidence="9" id="KW-0732">Signal</keyword>
<dbReference type="InterPro" id="IPR045087">
    <property type="entry name" value="Cu-oxidase_fam"/>
</dbReference>
<dbReference type="Pfam" id="PF00394">
    <property type="entry name" value="Cu-oxidase"/>
    <property type="match status" value="1"/>
</dbReference>
<dbReference type="Pfam" id="PF07731">
    <property type="entry name" value="Cu-oxidase_2"/>
    <property type="match status" value="1"/>
</dbReference>
<dbReference type="PANTHER" id="PTHR11709:SF414">
    <property type="entry name" value="ADR239WP"/>
    <property type="match status" value="1"/>
</dbReference>
<dbReference type="EMBL" id="RSCE01000019">
    <property type="protein sequence ID" value="RSH76912.1"/>
    <property type="molecule type" value="Genomic_DNA"/>
</dbReference>
<dbReference type="RefSeq" id="XP_028472059.1">
    <property type="nucleotide sequence ID" value="XM_028619486.1"/>
</dbReference>
<feature type="compositionally biased region" description="Low complexity" evidence="8">
    <location>
        <begin position="42"/>
        <end position="118"/>
    </location>
</feature>
<accession>A0A427XDL0</accession>
<evidence type="ECO:0000256" key="1">
    <source>
        <dbReference type="ARBA" id="ARBA00004191"/>
    </source>
</evidence>
<comment type="function">
    <text evidence="7">Laccase that catalyzes the oxidation of certain aromatic compounds, including L-dopa, to quinones, which then polymerize to melanin. Able to oxidize a wide variety of aromatic diphenol and diamino groups in the ortho, meta, and para positions but not monophenolic groups such as in phenol, tyramine, or tyrosine. Plays an important role in virulence. Plays a role in dissemination to extrapulmonary sites but is not involved in pulmonary growth or in elicitation of cellular immune responses in the lung.</text>
</comment>
<evidence type="ECO:0000259" key="11">
    <source>
        <dbReference type="Pfam" id="PF07731"/>
    </source>
</evidence>
<evidence type="ECO:0000256" key="4">
    <source>
        <dbReference type="ARBA" id="ARBA00023008"/>
    </source>
</evidence>
<feature type="domain" description="Plastocyanin-like" evidence="11">
    <location>
        <begin position="593"/>
        <end position="702"/>
    </location>
</feature>
<dbReference type="GeneID" id="39588391"/>
<evidence type="ECO:0000256" key="6">
    <source>
        <dbReference type="ARBA" id="ARBA00023180"/>
    </source>
</evidence>
<dbReference type="SUPFAM" id="SSF49503">
    <property type="entry name" value="Cupredoxins"/>
    <property type="match status" value="3"/>
</dbReference>
<evidence type="ECO:0000313" key="14">
    <source>
        <dbReference type="Proteomes" id="UP000279236"/>
    </source>
</evidence>
<protein>
    <submittedName>
        <fullName evidence="13">Laccase, multicopper oxidase, benzenediol:oxygen oxidorectuctase</fullName>
    </submittedName>
</protein>
<gene>
    <name evidence="13" type="primary">LCC2_4</name>
    <name evidence="13" type="ORF">EHS24_003848</name>
</gene>
<evidence type="ECO:0000259" key="12">
    <source>
        <dbReference type="Pfam" id="PF07732"/>
    </source>
</evidence>
<feature type="chain" id="PRO_5019200794" evidence="9">
    <location>
        <begin position="19"/>
        <end position="846"/>
    </location>
</feature>
<keyword evidence="14" id="KW-1185">Reference proteome</keyword>
<dbReference type="InterPro" id="IPR008972">
    <property type="entry name" value="Cupredoxin"/>
</dbReference>
<proteinExistence type="inferred from homology"/>
<evidence type="ECO:0000256" key="2">
    <source>
        <dbReference type="ARBA" id="ARBA00010609"/>
    </source>
</evidence>
<evidence type="ECO:0000259" key="10">
    <source>
        <dbReference type="Pfam" id="PF00394"/>
    </source>
</evidence>
<comment type="subcellular location">
    <subcellularLocation>
        <location evidence="1">Secreted</location>
        <location evidence="1">Cell wall</location>
    </subcellularLocation>
</comment>
<dbReference type="Pfam" id="PF07732">
    <property type="entry name" value="Cu-oxidase_3"/>
    <property type="match status" value="1"/>
</dbReference>
<evidence type="ECO:0000256" key="9">
    <source>
        <dbReference type="SAM" id="SignalP"/>
    </source>
</evidence>
<dbReference type="OrthoDB" id="2121828at2759"/>
<dbReference type="FunFam" id="2.60.40.420:FF:000045">
    <property type="entry name" value="Laccase 2"/>
    <property type="match status" value="1"/>
</dbReference>
<feature type="domain" description="Plastocyanin-like" evidence="12">
    <location>
        <begin position="203"/>
        <end position="314"/>
    </location>
</feature>
<dbReference type="PANTHER" id="PTHR11709">
    <property type="entry name" value="MULTI-COPPER OXIDASE"/>
    <property type="match status" value="1"/>
</dbReference>
<comment type="caution">
    <text evidence="13">The sequence shown here is derived from an EMBL/GenBank/DDBJ whole genome shotgun (WGS) entry which is preliminary data.</text>
</comment>
<keyword evidence="3" id="KW-0134">Cell wall</keyword>
<evidence type="ECO:0000313" key="13">
    <source>
        <dbReference type="EMBL" id="RSH76912.1"/>
    </source>
</evidence>
<dbReference type="InterPro" id="IPR011707">
    <property type="entry name" value="Cu-oxidase-like_N"/>
</dbReference>
<feature type="region of interest" description="Disordered" evidence="8">
    <location>
        <begin position="42"/>
        <end position="120"/>
    </location>
</feature>
<dbReference type="CDD" id="cd13857">
    <property type="entry name" value="CuRO_1_Diphenol_Ox"/>
    <property type="match status" value="1"/>
</dbReference>
<reference evidence="13 14" key="1">
    <citation type="submission" date="2018-11" db="EMBL/GenBank/DDBJ databases">
        <title>Genome sequence of Apiotrichum porosum DSM 27194.</title>
        <authorList>
            <person name="Aliyu H."/>
            <person name="Gorte O."/>
            <person name="Ochsenreither K."/>
        </authorList>
    </citation>
    <scope>NUCLEOTIDE SEQUENCE [LARGE SCALE GENOMIC DNA]</scope>
    <source>
        <strain evidence="13 14">DSM 27194</strain>
    </source>
</reference>
<dbReference type="Gene3D" id="2.60.40.420">
    <property type="entry name" value="Cupredoxins - blue copper proteins"/>
    <property type="match status" value="3"/>
</dbReference>
<keyword evidence="4" id="KW-0186">Copper</keyword>
<dbReference type="InterPro" id="IPR001117">
    <property type="entry name" value="Cu-oxidase_2nd"/>
</dbReference>
<keyword evidence="3" id="KW-0964">Secreted</keyword>
<feature type="domain" description="Plastocyanin-like" evidence="10">
    <location>
        <begin position="327"/>
        <end position="491"/>
    </location>
</feature>
<feature type="signal peptide" evidence="9">
    <location>
        <begin position="1"/>
        <end position="18"/>
    </location>
</feature>